<dbReference type="SUPFAM" id="SSF53756">
    <property type="entry name" value="UDP-Glycosyltransferase/glycogen phosphorylase"/>
    <property type="match status" value="1"/>
</dbReference>
<dbReference type="GO" id="GO:0016757">
    <property type="term" value="F:glycosyltransferase activity"/>
    <property type="evidence" value="ECO:0007669"/>
    <property type="project" value="UniProtKB-KW"/>
</dbReference>
<dbReference type="InterPro" id="IPR050194">
    <property type="entry name" value="Glycosyltransferase_grp1"/>
</dbReference>
<protein>
    <submittedName>
        <fullName evidence="2">Alpha-D-kanosaminyltransferase</fullName>
        <ecNumber evidence="2">2.4.1.301</ecNumber>
    </submittedName>
</protein>
<dbReference type="EMBL" id="CP036426">
    <property type="protein sequence ID" value="QDV33343.1"/>
    <property type="molecule type" value="Genomic_DNA"/>
</dbReference>
<gene>
    <name evidence="2" type="primary">kanE_1</name>
    <name evidence="2" type="ORF">ElP_12140</name>
</gene>
<dbReference type="InterPro" id="IPR001296">
    <property type="entry name" value="Glyco_trans_1"/>
</dbReference>
<dbReference type="Gene3D" id="3.40.50.2000">
    <property type="entry name" value="Glycogen Phosphorylase B"/>
    <property type="match status" value="2"/>
</dbReference>
<evidence type="ECO:0000313" key="2">
    <source>
        <dbReference type="EMBL" id="QDV33343.1"/>
    </source>
</evidence>
<keyword evidence="2" id="KW-0808">Transferase</keyword>
<keyword evidence="3" id="KW-1185">Reference proteome</keyword>
<reference evidence="2 3" key="1">
    <citation type="submission" date="2019-02" db="EMBL/GenBank/DDBJ databases">
        <title>Deep-cultivation of Planctomycetes and their phenomic and genomic characterization uncovers novel biology.</title>
        <authorList>
            <person name="Wiegand S."/>
            <person name="Jogler M."/>
            <person name="Boedeker C."/>
            <person name="Pinto D."/>
            <person name="Vollmers J."/>
            <person name="Rivas-Marin E."/>
            <person name="Kohn T."/>
            <person name="Peeters S.H."/>
            <person name="Heuer A."/>
            <person name="Rast P."/>
            <person name="Oberbeckmann S."/>
            <person name="Bunk B."/>
            <person name="Jeske O."/>
            <person name="Meyerdierks A."/>
            <person name="Storesund J.E."/>
            <person name="Kallscheuer N."/>
            <person name="Luecker S."/>
            <person name="Lage O.M."/>
            <person name="Pohl T."/>
            <person name="Merkel B.J."/>
            <person name="Hornburger P."/>
            <person name="Mueller R.-W."/>
            <person name="Bruemmer F."/>
            <person name="Labrenz M."/>
            <person name="Spormann A.M."/>
            <person name="Op den Camp H."/>
            <person name="Overmann J."/>
            <person name="Amann R."/>
            <person name="Jetten M.S.M."/>
            <person name="Mascher T."/>
            <person name="Medema M.H."/>
            <person name="Devos D.P."/>
            <person name="Kaster A.-K."/>
            <person name="Ovreas L."/>
            <person name="Rohde M."/>
            <person name="Galperin M.Y."/>
            <person name="Jogler C."/>
        </authorList>
    </citation>
    <scope>NUCLEOTIDE SEQUENCE [LARGE SCALE GENOMIC DNA]</scope>
    <source>
        <strain evidence="2 3">ElP</strain>
    </source>
</reference>
<dbReference type="EC" id="2.4.1.301" evidence="2"/>
<name>A0A518GXQ1_9BACT</name>
<feature type="domain" description="Glycosyl transferase family 1" evidence="1">
    <location>
        <begin position="211"/>
        <end position="376"/>
    </location>
</feature>
<dbReference type="Proteomes" id="UP000317835">
    <property type="component" value="Chromosome"/>
</dbReference>
<accession>A0A518GXQ1</accession>
<evidence type="ECO:0000313" key="3">
    <source>
        <dbReference type="Proteomes" id="UP000317835"/>
    </source>
</evidence>
<sequence>MPSLAYLVNSYPMPSLTFIRREIAALEDLGWTVARYAVRDSGLPRVDPDDQLEYERTRRLLDAGPIGLLGATLAEAVRHPGRFLRSLQAAWRIGKASGRGIGVHLAYLAEASLLKRWADRDGVAHVHVHFGTNPATVALLSRLLGGPSYSLTVHGPEEFDSPRALALGEKVRHASFVAAISSFGRSQLWRWSDPDDWDKVRVVRCGLDAKFLRQEATDPPDLPRLLNIGRLDPQKGQLVLVEAAAELARRGREFELAVIGDGAMRAALEELIERRGLRGKVTLLGWRSGPEVREALGSSRALVLSSFAEGLPVVIMEALALHRPVISTAIAGIPELVRPGESGWLVPAGAVGELADAMEEALDASTDRLRRMGAAGAARVAADHDVSTEAARLASYFPTAGPGATRASSTPVSA</sequence>
<dbReference type="AlphaFoldDB" id="A0A518GXQ1"/>
<proteinExistence type="predicted"/>
<evidence type="ECO:0000259" key="1">
    <source>
        <dbReference type="Pfam" id="PF00534"/>
    </source>
</evidence>
<dbReference type="PANTHER" id="PTHR45947:SF15">
    <property type="entry name" value="TEICHURONIC ACID BIOSYNTHESIS GLYCOSYLTRANSFERASE TUAC-RELATED"/>
    <property type="match status" value="1"/>
</dbReference>
<dbReference type="Pfam" id="PF00534">
    <property type="entry name" value="Glycos_transf_1"/>
    <property type="match status" value="1"/>
</dbReference>
<dbReference type="CDD" id="cd03811">
    <property type="entry name" value="GT4_GT28_WabH-like"/>
    <property type="match status" value="1"/>
</dbReference>
<keyword evidence="2" id="KW-0328">Glycosyltransferase</keyword>
<dbReference type="KEGG" id="tpla:ElP_12140"/>
<dbReference type="PANTHER" id="PTHR45947">
    <property type="entry name" value="SULFOQUINOVOSYL TRANSFERASE SQD2"/>
    <property type="match status" value="1"/>
</dbReference>
<organism evidence="2 3">
    <name type="scientific">Tautonia plasticadhaerens</name>
    <dbReference type="NCBI Taxonomy" id="2527974"/>
    <lineage>
        <taxon>Bacteria</taxon>
        <taxon>Pseudomonadati</taxon>
        <taxon>Planctomycetota</taxon>
        <taxon>Planctomycetia</taxon>
        <taxon>Isosphaerales</taxon>
        <taxon>Isosphaeraceae</taxon>
        <taxon>Tautonia</taxon>
    </lineage>
</organism>